<keyword evidence="2" id="KW-0812">Transmembrane</keyword>
<comment type="caution">
    <text evidence="3">The sequence shown here is derived from an EMBL/GenBank/DDBJ whole genome shotgun (WGS) entry which is preliminary data.</text>
</comment>
<reference evidence="3" key="2">
    <citation type="submission" date="2021-08" db="EMBL/GenBank/DDBJ databases">
        <authorList>
            <person name="Tani A."/>
            <person name="Ola A."/>
            <person name="Ogura Y."/>
            <person name="Katsura K."/>
            <person name="Hayashi T."/>
        </authorList>
    </citation>
    <scope>NUCLEOTIDE SEQUENCE</scope>
    <source>
        <strain evidence="3">KCTC 52305</strain>
    </source>
</reference>
<feature type="compositionally biased region" description="Pro residues" evidence="1">
    <location>
        <begin position="120"/>
        <end position="130"/>
    </location>
</feature>
<evidence type="ECO:0000256" key="2">
    <source>
        <dbReference type="SAM" id="Phobius"/>
    </source>
</evidence>
<dbReference type="Proteomes" id="UP001055167">
    <property type="component" value="Unassembled WGS sequence"/>
</dbReference>
<evidence type="ECO:0000313" key="3">
    <source>
        <dbReference type="EMBL" id="GJD52851.1"/>
    </source>
</evidence>
<gene>
    <name evidence="3" type="ORF">OPKNFCMD_5618</name>
</gene>
<sequence>MTASPDRPHRLPAPRPLPPGPRRAAGVARPLAGAVARRRAREAAIERAALGGALLLALTASGFAGYGLAAGARPYAVQAVLPARAGPFPWKRSVAEGRAALPDLDPLTTGSLPDRAAPAAAPPAAEPAAPPAGAYALRQAAPGSAVVEGRDGLRRIAVGAVLPGAGRVLAIRSTGAGWIVVTTETIIGPSPL</sequence>
<evidence type="ECO:0000256" key="1">
    <source>
        <dbReference type="SAM" id="MobiDB-lite"/>
    </source>
</evidence>
<reference evidence="3" key="1">
    <citation type="journal article" date="2021" name="Front. Microbiol.">
        <title>Comprehensive Comparative Genomics and Phenotyping of Methylobacterium Species.</title>
        <authorList>
            <person name="Alessa O."/>
            <person name="Ogura Y."/>
            <person name="Fujitani Y."/>
            <person name="Takami H."/>
            <person name="Hayashi T."/>
            <person name="Sahin N."/>
            <person name="Tani A."/>
        </authorList>
    </citation>
    <scope>NUCLEOTIDE SEQUENCE</scope>
    <source>
        <strain evidence="3">KCTC 52305</strain>
    </source>
</reference>
<protein>
    <submittedName>
        <fullName evidence="3">Uncharacterized protein</fullName>
    </submittedName>
</protein>
<accession>A0ABQ4R7U9</accession>
<keyword evidence="4" id="KW-1185">Reference proteome</keyword>
<dbReference type="RefSeq" id="WP_238314037.1">
    <property type="nucleotide sequence ID" value="NZ_BPQH01000022.1"/>
</dbReference>
<dbReference type="EMBL" id="BPQH01000022">
    <property type="protein sequence ID" value="GJD52851.1"/>
    <property type="molecule type" value="Genomic_DNA"/>
</dbReference>
<keyword evidence="2" id="KW-0472">Membrane</keyword>
<feature type="region of interest" description="Disordered" evidence="1">
    <location>
        <begin position="1"/>
        <end position="27"/>
    </location>
</feature>
<name>A0ABQ4R7U9_9HYPH</name>
<feature type="transmembrane region" description="Helical" evidence="2">
    <location>
        <begin position="48"/>
        <end position="69"/>
    </location>
</feature>
<keyword evidence="2" id="KW-1133">Transmembrane helix</keyword>
<feature type="region of interest" description="Disordered" evidence="1">
    <location>
        <begin position="105"/>
        <end position="130"/>
    </location>
</feature>
<proteinExistence type="predicted"/>
<evidence type="ECO:0000313" key="4">
    <source>
        <dbReference type="Proteomes" id="UP001055167"/>
    </source>
</evidence>
<organism evidence="3 4">
    <name type="scientific">Methylobacterium crusticola</name>
    <dbReference type="NCBI Taxonomy" id="1697972"/>
    <lineage>
        <taxon>Bacteria</taxon>
        <taxon>Pseudomonadati</taxon>
        <taxon>Pseudomonadota</taxon>
        <taxon>Alphaproteobacteria</taxon>
        <taxon>Hyphomicrobiales</taxon>
        <taxon>Methylobacteriaceae</taxon>
        <taxon>Methylobacterium</taxon>
    </lineage>
</organism>
<feature type="compositionally biased region" description="Pro residues" evidence="1">
    <location>
        <begin position="11"/>
        <end position="21"/>
    </location>
</feature>